<evidence type="ECO:0000313" key="8">
    <source>
        <dbReference type="EMBL" id="KFN43778.1"/>
    </source>
</evidence>
<dbReference type="SUPFAM" id="SSF144091">
    <property type="entry name" value="Rhomboid-like"/>
    <property type="match status" value="1"/>
</dbReference>
<feature type="region of interest" description="Disordered" evidence="5">
    <location>
        <begin position="201"/>
        <end position="257"/>
    </location>
</feature>
<protein>
    <recommendedName>
        <fullName evidence="7">Peptidase S54 rhomboid domain-containing protein</fullName>
    </recommendedName>
</protein>
<feature type="transmembrane region" description="Helical" evidence="6">
    <location>
        <begin position="122"/>
        <end position="141"/>
    </location>
</feature>
<feature type="compositionally biased region" description="Basic and acidic residues" evidence="5">
    <location>
        <begin position="245"/>
        <end position="257"/>
    </location>
</feature>
<sequence length="257" mass="27492">MDATNLDPELAAAPTVLARFRRALNLSMAAVIALTAVFLAQGQFDVAPFSIHPQDPAALIGVLTAPLLHGSAGHLASNAISVLILGTLAGTVFPRATLRALPVIWIGSGLGTWLIATQGYHLGASGVTHGLGFLVFTLGLLRRDRPSMAAALIAFFFFGGMLLTVLPHELGVSWEYHLAGAVMGVLAGIVWRHADPAPPRRRYSWEDEEDAENPVADPELDLPRPDEVPVLWRRPPPVAPGDNVVEFRRPKSDSVGE</sequence>
<dbReference type="InterPro" id="IPR050925">
    <property type="entry name" value="Rhomboid_protease_S54"/>
</dbReference>
<keyword evidence="2 6" id="KW-0812">Transmembrane</keyword>
<evidence type="ECO:0000313" key="9">
    <source>
        <dbReference type="Proteomes" id="UP000029385"/>
    </source>
</evidence>
<evidence type="ECO:0000256" key="2">
    <source>
        <dbReference type="ARBA" id="ARBA00022692"/>
    </source>
</evidence>
<feature type="transmembrane region" description="Helical" evidence="6">
    <location>
        <begin position="100"/>
        <end position="116"/>
    </location>
</feature>
<feature type="transmembrane region" description="Helical" evidence="6">
    <location>
        <begin position="23"/>
        <end position="40"/>
    </location>
</feature>
<keyword evidence="4 6" id="KW-0472">Membrane</keyword>
<comment type="subcellular location">
    <subcellularLocation>
        <location evidence="1">Membrane</location>
        <topology evidence="1">Multi-pass membrane protein</topology>
    </subcellularLocation>
</comment>
<dbReference type="Gene3D" id="1.20.1540.10">
    <property type="entry name" value="Rhomboid-like"/>
    <property type="match status" value="1"/>
</dbReference>
<feature type="transmembrane region" description="Helical" evidence="6">
    <location>
        <begin position="174"/>
        <end position="194"/>
    </location>
</feature>
<accession>A0A091AU77</accession>
<comment type="caution">
    <text evidence="8">The sequence shown here is derived from an EMBL/GenBank/DDBJ whole genome shotgun (WGS) entry which is preliminary data.</text>
</comment>
<evidence type="ECO:0000256" key="3">
    <source>
        <dbReference type="ARBA" id="ARBA00022989"/>
    </source>
</evidence>
<dbReference type="PANTHER" id="PTHR43731:SF9">
    <property type="entry name" value="SLR1461 PROTEIN"/>
    <property type="match status" value="1"/>
</dbReference>
<evidence type="ECO:0000256" key="6">
    <source>
        <dbReference type="SAM" id="Phobius"/>
    </source>
</evidence>
<keyword evidence="3 6" id="KW-1133">Transmembrane helix</keyword>
<gene>
    <name evidence="8" type="ORF">N789_07485</name>
</gene>
<dbReference type="InterPro" id="IPR022764">
    <property type="entry name" value="Peptidase_S54_rhomboid_dom"/>
</dbReference>
<proteinExistence type="predicted"/>
<dbReference type="PANTHER" id="PTHR43731">
    <property type="entry name" value="RHOMBOID PROTEASE"/>
    <property type="match status" value="1"/>
</dbReference>
<feature type="transmembrane region" description="Helical" evidence="6">
    <location>
        <begin position="75"/>
        <end position="93"/>
    </location>
</feature>
<dbReference type="EMBL" id="AVCI01000004">
    <property type="protein sequence ID" value="KFN43778.1"/>
    <property type="molecule type" value="Genomic_DNA"/>
</dbReference>
<dbReference type="STRING" id="1121015.GCA_000420545_01948"/>
<dbReference type="Pfam" id="PF01694">
    <property type="entry name" value="Rhomboid"/>
    <property type="match status" value="1"/>
</dbReference>
<dbReference type="RefSeq" id="WP_022969563.1">
    <property type="nucleotide sequence ID" value="NZ_ATVD01000003.1"/>
</dbReference>
<dbReference type="Proteomes" id="UP000029385">
    <property type="component" value="Unassembled WGS sequence"/>
</dbReference>
<dbReference type="OrthoDB" id="465874at2"/>
<evidence type="ECO:0000256" key="5">
    <source>
        <dbReference type="SAM" id="MobiDB-lite"/>
    </source>
</evidence>
<dbReference type="GO" id="GO:0016020">
    <property type="term" value="C:membrane"/>
    <property type="evidence" value="ECO:0007669"/>
    <property type="project" value="UniProtKB-SubCell"/>
</dbReference>
<evidence type="ECO:0000256" key="1">
    <source>
        <dbReference type="ARBA" id="ARBA00004141"/>
    </source>
</evidence>
<dbReference type="GO" id="GO:0004252">
    <property type="term" value="F:serine-type endopeptidase activity"/>
    <property type="evidence" value="ECO:0007669"/>
    <property type="project" value="InterPro"/>
</dbReference>
<organism evidence="8 9">
    <name type="scientific">Arenimonas oryziterrae DSM 21050 = YC6267</name>
    <dbReference type="NCBI Taxonomy" id="1121015"/>
    <lineage>
        <taxon>Bacteria</taxon>
        <taxon>Pseudomonadati</taxon>
        <taxon>Pseudomonadota</taxon>
        <taxon>Gammaproteobacteria</taxon>
        <taxon>Lysobacterales</taxon>
        <taxon>Lysobacteraceae</taxon>
        <taxon>Arenimonas</taxon>
    </lineage>
</organism>
<evidence type="ECO:0000256" key="4">
    <source>
        <dbReference type="ARBA" id="ARBA00023136"/>
    </source>
</evidence>
<dbReference type="AlphaFoldDB" id="A0A091AU77"/>
<evidence type="ECO:0000259" key="7">
    <source>
        <dbReference type="Pfam" id="PF01694"/>
    </source>
</evidence>
<reference evidence="8 9" key="1">
    <citation type="submission" date="2013-09" db="EMBL/GenBank/DDBJ databases">
        <title>Genome sequencing of Arenimonas oryziterrae.</title>
        <authorList>
            <person name="Chen F."/>
            <person name="Wang G."/>
        </authorList>
    </citation>
    <scope>NUCLEOTIDE SEQUENCE [LARGE SCALE GENOMIC DNA]</scope>
    <source>
        <strain evidence="8 9">YC6267</strain>
    </source>
</reference>
<name>A0A091AU77_9GAMM</name>
<dbReference type="eggNOG" id="COG0705">
    <property type="taxonomic scope" value="Bacteria"/>
</dbReference>
<dbReference type="InterPro" id="IPR035952">
    <property type="entry name" value="Rhomboid-like_sf"/>
</dbReference>
<keyword evidence="9" id="KW-1185">Reference proteome</keyword>
<dbReference type="PATRIC" id="fig|1121015.4.peg.986"/>
<feature type="domain" description="Peptidase S54 rhomboid" evidence="7">
    <location>
        <begin position="59"/>
        <end position="190"/>
    </location>
</feature>
<feature type="transmembrane region" description="Helical" evidence="6">
    <location>
        <begin position="148"/>
        <end position="168"/>
    </location>
</feature>